<dbReference type="SUPFAM" id="SSF52833">
    <property type="entry name" value="Thioredoxin-like"/>
    <property type="match status" value="1"/>
</dbReference>
<sequence>MKKVITLIALTTTIISCKAQTKPIMTSETTVVTTNEMLVGKRTKEELLKLPYNLWYNPNHDNYKPDAAIINDLKKNIRDISITVFMGTWCEDSQQQVPHFYKILEALQFNDANVTLITVDKNKTTPEQLEKGLNITNVPTFIIYKDGKELHRIVERPMETLEKDMHKIVTGQPYKHAYEN</sequence>
<dbReference type="AlphaFoldDB" id="V6S0B4"/>
<protein>
    <submittedName>
        <fullName evidence="2">Thiol-disulfide isomerase/thioredoxin</fullName>
    </submittedName>
</protein>
<dbReference type="RefSeq" id="WP_023570682.1">
    <property type="nucleotide sequence ID" value="NZ_AVBI01000014.1"/>
</dbReference>
<evidence type="ECO:0000313" key="3">
    <source>
        <dbReference type="Proteomes" id="UP000319848"/>
    </source>
</evidence>
<keyword evidence="3" id="KW-1185">Reference proteome</keyword>
<dbReference type="STRING" id="1341154.FCR2A7T_15440"/>
<comment type="caution">
    <text evidence="2">The sequence shown here is derived from an EMBL/GenBank/DDBJ whole genome shotgun (WGS) entry which is preliminary data.</text>
</comment>
<proteinExistence type="predicted"/>
<evidence type="ECO:0000313" key="2">
    <source>
        <dbReference type="EMBL" id="TWI14728.1"/>
    </source>
</evidence>
<reference evidence="2 3" key="1">
    <citation type="journal article" date="2015" name="Stand. Genomic Sci.">
        <title>Genomic Encyclopedia of Bacterial and Archaeal Type Strains, Phase III: the genomes of soil and plant-associated and newly described type strains.</title>
        <authorList>
            <person name="Whitman W.B."/>
            <person name="Woyke T."/>
            <person name="Klenk H.P."/>
            <person name="Zhou Y."/>
            <person name="Lilburn T.G."/>
            <person name="Beck B.J."/>
            <person name="De Vos P."/>
            <person name="Vandamme P."/>
            <person name="Eisen J.A."/>
            <person name="Garrity G."/>
            <person name="Hugenholtz P."/>
            <person name="Kyrpides N.C."/>
        </authorList>
    </citation>
    <scope>NUCLEOTIDE SEQUENCE [LARGE SCALE GENOMIC DNA]</scope>
    <source>
        <strain evidence="2 3">CGMCC 1.7270</strain>
    </source>
</reference>
<dbReference type="Gene3D" id="3.40.30.10">
    <property type="entry name" value="Glutaredoxin"/>
    <property type="match status" value="1"/>
</dbReference>
<dbReference type="InterPro" id="IPR013766">
    <property type="entry name" value="Thioredoxin_domain"/>
</dbReference>
<dbReference type="Pfam" id="PF14595">
    <property type="entry name" value="Thioredoxin_9"/>
    <property type="match status" value="1"/>
</dbReference>
<dbReference type="GO" id="GO:0016853">
    <property type="term" value="F:isomerase activity"/>
    <property type="evidence" value="ECO:0007669"/>
    <property type="project" value="UniProtKB-KW"/>
</dbReference>
<gene>
    <name evidence="2" type="ORF">IP98_00701</name>
</gene>
<evidence type="ECO:0000259" key="1">
    <source>
        <dbReference type="PROSITE" id="PS51352"/>
    </source>
</evidence>
<dbReference type="CDD" id="cd02947">
    <property type="entry name" value="TRX_family"/>
    <property type="match status" value="1"/>
</dbReference>
<name>V6S0B4_9FLAO</name>
<feature type="domain" description="Thioredoxin" evidence="1">
    <location>
        <begin position="58"/>
        <end position="170"/>
    </location>
</feature>
<dbReference type="Proteomes" id="UP000319848">
    <property type="component" value="Unassembled WGS sequence"/>
</dbReference>
<dbReference type="EMBL" id="VLKQ01000002">
    <property type="protein sequence ID" value="TWI14728.1"/>
    <property type="molecule type" value="Genomic_DNA"/>
</dbReference>
<dbReference type="PROSITE" id="PS51257">
    <property type="entry name" value="PROKAR_LIPOPROTEIN"/>
    <property type="match status" value="1"/>
</dbReference>
<dbReference type="OrthoDB" id="6398367at2"/>
<dbReference type="InterPro" id="IPR036249">
    <property type="entry name" value="Thioredoxin-like_sf"/>
</dbReference>
<accession>V6S0B4</accession>
<organism evidence="2 3">
    <name type="scientific">Flavobacterium cauense R2A-7</name>
    <dbReference type="NCBI Taxonomy" id="1341154"/>
    <lineage>
        <taxon>Bacteria</taxon>
        <taxon>Pseudomonadati</taxon>
        <taxon>Bacteroidota</taxon>
        <taxon>Flavobacteriia</taxon>
        <taxon>Flavobacteriales</taxon>
        <taxon>Flavobacteriaceae</taxon>
        <taxon>Flavobacterium</taxon>
    </lineage>
</organism>
<dbReference type="PROSITE" id="PS51352">
    <property type="entry name" value="THIOREDOXIN_2"/>
    <property type="match status" value="1"/>
</dbReference>
<keyword evidence="2" id="KW-0413">Isomerase</keyword>